<dbReference type="InterPro" id="IPR000209">
    <property type="entry name" value="Peptidase_S8/S53_dom"/>
</dbReference>
<proteinExistence type="predicted"/>
<dbReference type="STRING" id="408657.SAMN04487995_5296"/>
<dbReference type="RefSeq" id="WP_090340410.1">
    <property type="nucleotide sequence ID" value="NZ_FNXY01000009.1"/>
</dbReference>
<feature type="region of interest" description="Disordered" evidence="1">
    <location>
        <begin position="131"/>
        <end position="162"/>
    </location>
</feature>
<dbReference type="SUPFAM" id="SSF52743">
    <property type="entry name" value="Subtilisin-like"/>
    <property type="match status" value="1"/>
</dbReference>
<dbReference type="AlphaFoldDB" id="A0A1H6ZS19"/>
<organism evidence="3 4">
    <name type="scientific">Dyadobacter koreensis</name>
    <dbReference type="NCBI Taxonomy" id="408657"/>
    <lineage>
        <taxon>Bacteria</taxon>
        <taxon>Pseudomonadati</taxon>
        <taxon>Bacteroidota</taxon>
        <taxon>Cytophagia</taxon>
        <taxon>Cytophagales</taxon>
        <taxon>Spirosomataceae</taxon>
        <taxon>Dyadobacter</taxon>
    </lineage>
</organism>
<evidence type="ECO:0000256" key="1">
    <source>
        <dbReference type="SAM" id="MobiDB-lite"/>
    </source>
</evidence>
<dbReference type="Gene3D" id="3.40.50.200">
    <property type="entry name" value="Peptidase S8/S53 domain"/>
    <property type="match status" value="1"/>
</dbReference>
<keyword evidence="4" id="KW-1185">Reference proteome</keyword>
<dbReference type="EMBL" id="FNXY01000009">
    <property type="protein sequence ID" value="SEJ56028.1"/>
    <property type="molecule type" value="Genomic_DNA"/>
</dbReference>
<dbReference type="OrthoDB" id="1489285at2"/>
<accession>A0A1H6ZS19</accession>
<name>A0A1H6ZS19_9BACT</name>
<protein>
    <submittedName>
        <fullName evidence="3">Subtilase family protein</fullName>
    </submittedName>
</protein>
<feature type="compositionally biased region" description="Polar residues" evidence="1">
    <location>
        <begin position="131"/>
        <end position="140"/>
    </location>
</feature>
<feature type="domain" description="Peptidase S8/S53" evidence="2">
    <location>
        <begin position="194"/>
        <end position="472"/>
    </location>
</feature>
<evidence type="ECO:0000259" key="2">
    <source>
        <dbReference type="Pfam" id="PF00082"/>
    </source>
</evidence>
<sequence>MSAKPLRAAVPKNLLSYLNSFETDRNTYVADPEDDRRIIVANQKIFSASGEFLEKRPLKVGDKIKVVPEDSSCKRTEEERERDGEEFTIIGVSIWRPGLVLVQGRNIHTAEKGHDWEAASRKIRFNGVSTNIVTTTSPDGTQAHDPTRTSDGSSRKKGGLLGNDDVDITTDSCVPLTEYWLGKAAAHNAKHHDAPIVAILDTGIDFQFDWTMCAFPEPACPLWFNDKDTTKNELNTGPFQKDLIGWNFVGTDSMLGSTQHNNPFDDDENHKHGTRIAAILAHQCRQNKRAHLLDSALDKNVRLMILKTHDYRGVGLLFDIFCAFDYILARKDVTIINASWGFYGKMICEFNQYMDRFEENGIWFVNAAGNNSDFDDNYRVHQLSVNSDTERYPACYSKNLNKVLTVTTASNIYSYDSCKCAPYCEIKQSENYSKDFVDIAVAAGRDGSFPEPLNRTNHVIRGTSYATAYVIGKLVRSGLTANKAEFLNTDNPFILWDDELKPYVKNGLFIASDVDVEKEDF</sequence>
<evidence type="ECO:0000313" key="3">
    <source>
        <dbReference type="EMBL" id="SEJ56028.1"/>
    </source>
</evidence>
<dbReference type="GO" id="GO:0006508">
    <property type="term" value="P:proteolysis"/>
    <property type="evidence" value="ECO:0007669"/>
    <property type="project" value="InterPro"/>
</dbReference>
<gene>
    <name evidence="3" type="ORF">SAMN04487995_5296</name>
</gene>
<reference evidence="3 4" key="1">
    <citation type="submission" date="2016-10" db="EMBL/GenBank/DDBJ databases">
        <authorList>
            <person name="de Groot N.N."/>
        </authorList>
    </citation>
    <scope>NUCLEOTIDE SEQUENCE [LARGE SCALE GENOMIC DNA]</scope>
    <source>
        <strain evidence="3 4">DSM 19938</strain>
    </source>
</reference>
<dbReference type="GO" id="GO:0004252">
    <property type="term" value="F:serine-type endopeptidase activity"/>
    <property type="evidence" value="ECO:0007669"/>
    <property type="project" value="InterPro"/>
</dbReference>
<dbReference type="Pfam" id="PF00082">
    <property type="entry name" value="Peptidase_S8"/>
    <property type="match status" value="1"/>
</dbReference>
<dbReference type="Proteomes" id="UP000199532">
    <property type="component" value="Unassembled WGS sequence"/>
</dbReference>
<dbReference type="InterPro" id="IPR036852">
    <property type="entry name" value="Peptidase_S8/S53_dom_sf"/>
</dbReference>
<evidence type="ECO:0000313" key="4">
    <source>
        <dbReference type="Proteomes" id="UP000199532"/>
    </source>
</evidence>